<evidence type="ECO:0000313" key="4">
    <source>
        <dbReference type="Proteomes" id="UP000289738"/>
    </source>
</evidence>
<dbReference type="Proteomes" id="UP000289738">
    <property type="component" value="Chromosome B06"/>
</dbReference>
<feature type="coiled-coil region" evidence="1">
    <location>
        <begin position="130"/>
        <end position="189"/>
    </location>
</feature>
<protein>
    <recommendedName>
        <fullName evidence="5">No apical meristem-associated C-terminal domain-containing protein</fullName>
    </recommendedName>
</protein>
<comment type="caution">
    <text evidence="3">The sequence shown here is derived from an EMBL/GenBank/DDBJ whole genome shotgun (WGS) entry which is preliminary data.</text>
</comment>
<accession>A0A444YR57</accession>
<name>A0A444YR57_ARAHY</name>
<dbReference type="EMBL" id="SDMP01000016">
    <property type="protein sequence ID" value="RYR04368.1"/>
    <property type="molecule type" value="Genomic_DNA"/>
</dbReference>
<evidence type="ECO:0008006" key="5">
    <source>
        <dbReference type="Google" id="ProtNLM"/>
    </source>
</evidence>
<organism evidence="3 4">
    <name type="scientific">Arachis hypogaea</name>
    <name type="common">Peanut</name>
    <dbReference type="NCBI Taxonomy" id="3818"/>
    <lineage>
        <taxon>Eukaryota</taxon>
        <taxon>Viridiplantae</taxon>
        <taxon>Streptophyta</taxon>
        <taxon>Embryophyta</taxon>
        <taxon>Tracheophyta</taxon>
        <taxon>Spermatophyta</taxon>
        <taxon>Magnoliopsida</taxon>
        <taxon>eudicotyledons</taxon>
        <taxon>Gunneridae</taxon>
        <taxon>Pentapetalae</taxon>
        <taxon>rosids</taxon>
        <taxon>fabids</taxon>
        <taxon>Fabales</taxon>
        <taxon>Fabaceae</taxon>
        <taxon>Papilionoideae</taxon>
        <taxon>50 kb inversion clade</taxon>
        <taxon>dalbergioids sensu lato</taxon>
        <taxon>Dalbergieae</taxon>
        <taxon>Pterocarpus clade</taxon>
        <taxon>Arachis</taxon>
    </lineage>
</organism>
<keyword evidence="4" id="KW-1185">Reference proteome</keyword>
<gene>
    <name evidence="3" type="ORF">Ahy_B06g084080</name>
</gene>
<sequence length="222" mass="26178">MLSTSMKMTLKIVGKIVFQHWQWEEDEILISAWLNISTSHIVGTDQKGKIFWSGIHSYCVEFNSDVKGGQLHVRNDDSPVRPQGSKKSKRKGKRKAQIFEDLSEKKSSVAKKLSLMEVIKNVREKELMDREKEREEESEHREKMMAIKEKELQIQAAMKEQELQTHRYIKEMEINAKEMERERMAKEKEREMDIQILNADMSTMSEKRRALHEIACEKIINK</sequence>
<dbReference type="AlphaFoldDB" id="A0A444YR57"/>
<reference evidence="3 4" key="1">
    <citation type="submission" date="2019-01" db="EMBL/GenBank/DDBJ databases">
        <title>Sequencing of cultivated peanut Arachis hypogaea provides insights into genome evolution and oil improvement.</title>
        <authorList>
            <person name="Chen X."/>
        </authorList>
    </citation>
    <scope>NUCLEOTIDE SEQUENCE [LARGE SCALE GENOMIC DNA]</scope>
    <source>
        <strain evidence="4">cv. Fuhuasheng</strain>
        <tissue evidence="3">Leaves</tissue>
    </source>
</reference>
<keyword evidence="1" id="KW-0175">Coiled coil</keyword>
<proteinExistence type="predicted"/>
<feature type="compositionally biased region" description="Basic residues" evidence="2">
    <location>
        <begin position="84"/>
        <end position="96"/>
    </location>
</feature>
<feature type="region of interest" description="Disordered" evidence="2">
    <location>
        <begin position="72"/>
        <end position="97"/>
    </location>
</feature>
<evidence type="ECO:0000313" key="3">
    <source>
        <dbReference type="EMBL" id="RYR04368.1"/>
    </source>
</evidence>
<evidence type="ECO:0000256" key="2">
    <source>
        <dbReference type="SAM" id="MobiDB-lite"/>
    </source>
</evidence>
<evidence type="ECO:0000256" key="1">
    <source>
        <dbReference type="SAM" id="Coils"/>
    </source>
</evidence>